<feature type="transmembrane region" description="Helical" evidence="11">
    <location>
        <begin position="6"/>
        <end position="25"/>
    </location>
</feature>
<keyword evidence="10" id="KW-0675">Receptor</keyword>
<keyword evidence="6" id="KW-0931">ER-Golgi transport</keyword>
<evidence type="ECO:0000256" key="6">
    <source>
        <dbReference type="ARBA" id="ARBA00022892"/>
    </source>
</evidence>
<evidence type="ECO:0000313" key="13">
    <source>
        <dbReference type="RefSeq" id="XP_011497207.1"/>
    </source>
</evidence>
<gene>
    <name evidence="13" type="primary">LOC105361654</name>
</gene>
<proteinExistence type="inferred from homology"/>
<dbReference type="PRINTS" id="PR00660">
    <property type="entry name" value="ERLUMENR"/>
</dbReference>
<keyword evidence="12" id="KW-1185">Reference proteome</keyword>
<dbReference type="GeneID" id="105361654"/>
<evidence type="ECO:0000256" key="2">
    <source>
        <dbReference type="ARBA" id="ARBA00010120"/>
    </source>
</evidence>
<feature type="transmembrane region" description="Helical" evidence="11">
    <location>
        <begin position="182"/>
        <end position="205"/>
    </location>
</feature>
<accession>A0AAJ7DUT6</accession>
<dbReference type="GO" id="GO:0005789">
    <property type="term" value="C:endoplasmic reticulum membrane"/>
    <property type="evidence" value="ECO:0007669"/>
    <property type="project" value="UniProtKB-SubCell"/>
</dbReference>
<evidence type="ECO:0000313" key="12">
    <source>
        <dbReference type="Proteomes" id="UP000695007"/>
    </source>
</evidence>
<sequence>MNDFQNIGIFLQLAAMIILLLKIICTFDCTGVSGRTQILYALVLSTRFLDLPYEFQISLPSFIIKIVYLFVAYLTVLFIFFVHRSTYEREYDTFRFDLLIGACTVMALLCTYKKWELLSILWHFSVFLETFAIFPQIYFTTKANYTGSSLVFYVGMLACYRAFYTVHWIYLLLVEGYVDNYYVAASGSTQFIIYCGYFVWMVPIFKAQYAHLKNDESQLDVVSIAPNDFECNISKNESLFNN</sequence>
<evidence type="ECO:0000256" key="11">
    <source>
        <dbReference type="SAM" id="Phobius"/>
    </source>
</evidence>
<dbReference type="RefSeq" id="XP_011497207.1">
    <property type="nucleotide sequence ID" value="XM_011498905.1"/>
</dbReference>
<dbReference type="AlphaFoldDB" id="A0AAJ7DUT6"/>
<dbReference type="GO" id="GO:0046923">
    <property type="term" value="F:ER retention sequence binding"/>
    <property type="evidence" value="ECO:0007669"/>
    <property type="project" value="InterPro"/>
</dbReference>
<keyword evidence="9 11" id="KW-0472">Membrane</keyword>
<evidence type="ECO:0000256" key="8">
    <source>
        <dbReference type="ARBA" id="ARBA00022989"/>
    </source>
</evidence>
<evidence type="ECO:0000256" key="5">
    <source>
        <dbReference type="ARBA" id="ARBA00022824"/>
    </source>
</evidence>
<keyword evidence="3" id="KW-0813">Transport</keyword>
<dbReference type="Pfam" id="PF00810">
    <property type="entry name" value="ER_lumen_recept"/>
    <property type="match status" value="1"/>
</dbReference>
<dbReference type="PANTHER" id="PTHR10585">
    <property type="entry name" value="ER LUMEN PROTEIN RETAINING RECEPTOR"/>
    <property type="match status" value="1"/>
</dbReference>
<evidence type="ECO:0000256" key="9">
    <source>
        <dbReference type="ARBA" id="ARBA00023136"/>
    </source>
</evidence>
<comment type="similarity">
    <text evidence="2">Belongs to the ERD2 family.</text>
</comment>
<feature type="transmembrane region" description="Helical" evidence="11">
    <location>
        <begin position="120"/>
        <end position="138"/>
    </location>
</feature>
<dbReference type="Proteomes" id="UP000695007">
    <property type="component" value="Unplaced"/>
</dbReference>
<evidence type="ECO:0000256" key="1">
    <source>
        <dbReference type="ARBA" id="ARBA00004477"/>
    </source>
</evidence>
<protein>
    <submittedName>
        <fullName evidence="13">ER lumen protein-retaining receptor 2-like</fullName>
    </submittedName>
</protein>
<reference evidence="13" key="1">
    <citation type="submission" date="2025-08" db="UniProtKB">
        <authorList>
            <consortium name="RefSeq"/>
        </authorList>
    </citation>
    <scope>IDENTIFICATION</scope>
</reference>
<dbReference type="GO" id="GO:0015031">
    <property type="term" value="P:protein transport"/>
    <property type="evidence" value="ECO:0007669"/>
    <property type="project" value="UniProtKB-KW"/>
</dbReference>
<evidence type="ECO:0000256" key="4">
    <source>
        <dbReference type="ARBA" id="ARBA00022692"/>
    </source>
</evidence>
<dbReference type="InterPro" id="IPR000133">
    <property type="entry name" value="ER_ret_rcpt"/>
</dbReference>
<evidence type="ECO:0000256" key="10">
    <source>
        <dbReference type="ARBA" id="ARBA00023170"/>
    </source>
</evidence>
<organism evidence="12 13">
    <name type="scientific">Ceratosolen solmsi marchali</name>
    <dbReference type="NCBI Taxonomy" id="326594"/>
    <lineage>
        <taxon>Eukaryota</taxon>
        <taxon>Metazoa</taxon>
        <taxon>Ecdysozoa</taxon>
        <taxon>Arthropoda</taxon>
        <taxon>Hexapoda</taxon>
        <taxon>Insecta</taxon>
        <taxon>Pterygota</taxon>
        <taxon>Neoptera</taxon>
        <taxon>Endopterygota</taxon>
        <taxon>Hymenoptera</taxon>
        <taxon>Apocrita</taxon>
        <taxon>Proctotrupomorpha</taxon>
        <taxon>Chalcidoidea</taxon>
        <taxon>Agaonidae</taxon>
        <taxon>Agaoninae</taxon>
        <taxon>Ceratosolen</taxon>
    </lineage>
</organism>
<name>A0AAJ7DUT6_9HYME</name>
<dbReference type="GO" id="GO:0016192">
    <property type="term" value="P:vesicle-mediated transport"/>
    <property type="evidence" value="ECO:0007669"/>
    <property type="project" value="UniProtKB-KW"/>
</dbReference>
<feature type="transmembrane region" description="Helical" evidence="11">
    <location>
        <begin position="150"/>
        <end position="170"/>
    </location>
</feature>
<keyword evidence="8 11" id="KW-1133">Transmembrane helix</keyword>
<evidence type="ECO:0000256" key="7">
    <source>
        <dbReference type="ARBA" id="ARBA00022927"/>
    </source>
</evidence>
<comment type="subcellular location">
    <subcellularLocation>
        <location evidence="1">Endoplasmic reticulum membrane</location>
        <topology evidence="1">Multi-pass membrane protein</topology>
    </subcellularLocation>
</comment>
<dbReference type="GO" id="GO:0006621">
    <property type="term" value="P:protein retention in ER lumen"/>
    <property type="evidence" value="ECO:0007669"/>
    <property type="project" value="InterPro"/>
</dbReference>
<dbReference type="KEGG" id="csol:105361654"/>
<keyword evidence="4 11" id="KW-0812">Transmembrane</keyword>
<keyword evidence="5" id="KW-0256">Endoplasmic reticulum</keyword>
<feature type="transmembrane region" description="Helical" evidence="11">
    <location>
        <begin position="62"/>
        <end position="82"/>
    </location>
</feature>
<keyword evidence="7" id="KW-0653">Protein transport</keyword>
<evidence type="ECO:0000256" key="3">
    <source>
        <dbReference type="ARBA" id="ARBA00022448"/>
    </source>
</evidence>